<dbReference type="EC" id="2.4.1.187" evidence="5"/>
<dbReference type="OrthoDB" id="9771846at2"/>
<dbReference type="Pfam" id="PF03808">
    <property type="entry name" value="Glyco_tran_WecG"/>
    <property type="match status" value="1"/>
</dbReference>
<dbReference type="GO" id="GO:0071555">
    <property type="term" value="P:cell wall organization"/>
    <property type="evidence" value="ECO:0007669"/>
    <property type="project" value="UniProtKB-KW"/>
</dbReference>
<evidence type="ECO:0000313" key="6">
    <source>
        <dbReference type="EMBL" id="GAQ16897.1"/>
    </source>
</evidence>
<keyword evidence="4 5" id="KW-0961">Cell wall biogenesis/degradation</keyword>
<sequence length="243" mass="28162">MIDSKDFVKIMDIPFLNKTKKDALNHYIFPRLNKQQKCFIVTGNPEIVMKTREDPIYKQIVLSADYVIPDGAGILLAAKHINEPIPERVSGLDVMMDLLSFAEVQGLRCFFLGAKDYVNEKAVLEAERKYPNLKIAGHHHGYFELEDPAIVKKVKDSNPDIIFVALGLPRQEEWISKHIDEFSKGLFMGVGGSFDVLAGNVKRAPDWIIKLNLEWLYRLIKQPYRFKRIIKVFEFIFRFYLKK</sequence>
<dbReference type="GO" id="GO:0019350">
    <property type="term" value="P:teichoic acid biosynthetic process"/>
    <property type="evidence" value="ECO:0007669"/>
    <property type="project" value="UniProtKB-UniRule"/>
</dbReference>
<dbReference type="EMBL" id="BBXV01000011">
    <property type="protein sequence ID" value="GAQ16897.1"/>
    <property type="molecule type" value="Genomic_DNA"/>
</dbReference>
<name>A0A0U9H6G9_9BACI</name>
<reference evidence="6 7" key="2">
    <citation type="journal article" date="2016" name="Genome Announc.">
        <title>Draft Genome Sequence of Oceanobacillus picturae Heshi-B3, Isolated from Fermented Rice Bran in a Traditional Japanese Seafood Dish.</title>
        <authorList>
            <person name="Akuzawa S."/>
            <person name="Nagaoka J."/>
            <person name="Kanekatsu M."/>
            <person name="Kanesaki Y."/>
            <person name="Suzuki T."/>
        </authorList>
    </citation>
    <scope>NUCLEOTIDE SEQUENCE [LARGE SCALE GENOMIC DNA]</scope>
    <source>
        <strain evidence="6 7">Heshi-B3</strain>
    </source>
</reference>
<dbReference type="UniPathway" id="UPA00632"/>
<dbReference type="PANTHER" id="PTHR34136">
    <property type="match status" value="1"/>
</dbReference>
<dbReference type="AlphaFoldDB" id="A0A0U9H6G9"/>
<dbReference type="Proteomes" id="UP000052946">
    <property type="component" value="Unassembled WGS sequence"/>
</dbReference>
<evidence type="ECO:0000313" key="7">
    <source>
        <dbReference type="Proteomes" id="UP000052946"/>
    </source>
</evidence>
<comment type="function">
    <text evidence="5">Catalyzes the conversion of GlcNAc-PP-undecaprenol into ManNAc-GlcNAc-PP-undecaprenol, the first committed lipid intermediate in the de novo synthesis of teichoic acid.</text>
</comment>
<dbReference type="CDD" id="cd06533">
    <property type="entry name" value="Glyco_transf_WecG_TagA"/>
    <property type="match status" value="1"/>
</dbReference>
<keyword evidence="3 5" id="KW-0777">Teichoic acid biosynthesis</keyword>
<protein>
    <recommendedName>
        <fullName evidence="5">N-acetylglucosaminyldiphosphoundecaprenol N-acetyl-beta-D-mannosaminyltransferase</fullName>
        <ecNumber evidence="5">2.4.1.187</ecNumber>
    </recommendedName>
    <alternativeName>
        <fullName evidence="5">N-acetylmannosaminyltransferase</fullName>
    </alternativeName>
    <alternativeName>
        <fullName evidence="5">UDP-N-acetylmannosamine transferase</fullName>
    </alternativeName>
    <alternativeName>
        <fullName evidence="5">UDP-N-acetylmannosamine:N-acetylglucosaminyl pyrophosphorylundecaprenol N-acetylmannosaminyltransferase</fullName>
    </alternativeName>
</protein>
<dbReference type="PANTHER" id="PTHR34136:SF1">
    <property type="entry name" value="UDP-N-ACETYL-D-MANNOSAMINURONIC ACID TRANSFERASE"/>
    <property type="match status" value="1"/>
</dbReference>
<gene>
    <name evidence="6" type="ORF">OPHB3_0821</name>
</gene>
<proteinExistence type="inferred from homology"/>
<comment type="similarity">
    <text evidence="5">Belongs to the glycosyltransferase 26 family. TagA/TarA subfamily.</text>
</comment>
<dbReference type="HAMAP" id="MF_02070">
    <property type="entry name" value="TagA_TarA"/>
    <property type="match status" value="1"/>
</dbReference>
<dbReference type="GO" id="GO:0047244">
    <property type="term" value="F:N-acetylglucosaminyldiphosphoundecaprenol N-acetyl-beta-D-mannosaminyltransferase activity"/>
    <property type="evidence" value="ECO:0007669"/>
    <property type="project" value="UniProtKB-UniRule"/>
</dbReference>
<keyword evidence="1 5" id="KW-0328">Glycosyltransferase</keyword>
<dbReference type="NCBIfam" id="TIGR00696">
    <property type="entry name" value="wecG_tagA_cpsF"/>
    <property type="match status" value="1"/>
</dbReference>
<evidence type="ECO:0000256" key="4">
    <source>
        <dbReference type="ARBA" id="ARBA00023316"/>
    </source>
</evidence>
<dbReference type="RefSeq" id="WP_058949490.1">
    <property type="nucleotide sequence ID" value="NZ_BBXV01000011.1"/>
</dbReference>
<comment type="catalytic activity">
    <reaction evidence="5">
        <text>UDP-N-acetyl-alpha-D-mannosamine + N-acetyl-alpha-D-glucosaminyl-di-trans,octa-cis-undecaprenyl diphosphate = N-acetyl-beta-D-mannosaminyl-(1-&gt;4)-N-acetyl-alpha-D-glucosaminyl di-trans,octa-cis-undecaprenyl diphosphate + UDP + H(+)</text>
        <dbReference type="Rhea" id="RHEA:16053"/>
        <dbReference type="ChEBI" id="CHEBI:15378"/>
        <dbReference type="ChEBI" id="CHEBI:58223"/>
        <dbReference type="ChEBI" id="CHEBI:62959"/>
        <dbReference type="ChEBI" id="CHEBI:68623"/>
        <dbReference type="ChEBI" id="CHEBI:132210"/>
        <dbReference type="EC" id="2.4.1.187"/>
    </reaction>
</comment>
<organism evidence="6 7">
    <name type="scientific">Oceanobacillus picturae</name>
    <dbReference type="NCBI Taxonomy" id="171693"/>
    <lineage>
        <taxon>Bacteria</taxon>
        <taxon>Bacillati</taxon>
        <taxon>Bacillota</taxon>
        <taxon>Bacilli</taxon>
        <taxon>Bacillales</taxon>
        <taxon>Bacillaceae</taxon>
        <taxon>Oceanobacillus</taxon>
    </lineage>
</organism>
<evidence type="ECO:0000256" key="3">
    <source>
        <dbReference type="ARBA" id="ARBA00022944"/>
    </source>
</evidence>
<evidence type="ECO:0000256" key="5">
    <source>
        <dbReference type="HAMAP-Rule" id="MF_02070"/>
    </source>
</evidence>
<evidence type="ECO:0000256" key="1">
    <source>
        <dbReference type="ARBA" id="ARBA00022676"/>
    </source>
</evidence>
<accession>A0A0U9H6G9</accession>
<keyword evidence="2 5" id="KW-0808">Transferase</keyword>
<dbReference type="InterPro" id="IPR004629">
    <property type="entry name" value="WecG_TagA_CpsF"/>
</dbReference>
<comment type="caution">
    <text evidence="6">The sequence shown here is derived from an EMBL/GenBank/DDBJ whole genome shotgun (WGS) entry which is preliminary data.</text>
</comment>
<reference evidence="7" key="1">
    <citation type="submission" date="2015-07" db="EMBL/GenBank/DDBJ databases">
        <title>Draft Genome Sequence of Oceanobacillus picturae Heshi-B3 that Was Isolated from Fermented Rice Bran with Aging Salted Mackerel, Which Was Named Heshiko as Traditional Fermented Seafood in Japan.</title>
        <authorList>
            <person name="Akuzawa S."/>
            <person name="Nakagawa J."/>
            <person name="Kanekatsu T."/>
            <person name="Kanesaki Y."/>
            <person name="Suzuki T."/>
        </authorList>
    </citation>
    <scope>NUCLEOTIDE SEQUENCE [LARGE SCALE GENOMIC DNA]</scope>
    <source>
        <strain evidence="7">Heshi-B3</strain>
    </source>
</reference>
<evidence type="ECO:0000256" key="2">
    <source>
        <dbReference type="ARBA" id="ARBA00022679"/>
    </source>
</evidence>
<dbReference type="InterPro" id="IPR034714">
    <property type="entry name" value="TagA_TarA"/>
</dbReference>
<comment type="pathway">
    <text evidence="5">Cell wall biogenesis; teichoic acid biosynthesis.</text>
</comment>